<gene>
    <name evidence="1" type="ORF">A2368_02095</name>
</gene>
<comment type="caution">
    <text evidence="1">The sequence shown here is derived from an EMBL/GenBank/DDBJ whole genome shotgun (WGS) entry which is preliminary data.</text>
</comment>
<reference evidence="1 2" key="1">
    <citation type="journal article" date="2016" name="Nat. Commun.">
        <title>Thousands of microbial genomes shed light on interconnected biogeochemical processes in an aquifer system.</title>
        <authorList>
            <person name="Anantharaman K."/>
            <person name="Brown C.T."/>
            <person name="Hug L.A."/>
            <person name="Sharon I."/>
            <person name="Castelle C.J."/>
            <person name="Probst A.J."/>
            <person name="Thomas B.C."/>
            <person name="Singh A."/>
            <person name="Wilkins M.J."/>
            <person name="Karaoz U."/>
            <person name="Brodie E.L."/>
            <person name="Williams K.H."/>
            <person name="Hubbard S.S."/>
            <person name="Banfield J.F."/>
        </authorList>
    </citation>
    <scope>NUCLEOTIDE SEQUENCE [LARGE SCALE GENOMIC DNA]</scope>
</reference>
<proteinExistence type="predicted"/>
<accession>A0A1F5FGK5</accession>
<evidence type="ECO:0008006" key="3">
    <source>
        <dbReference type="Google" id="ProtNLM"/>
    </source>
</evidence>
<evidence type="ECO:0000313" key="1">
    <source>
        <dbReference type="EMBL" id="OGD78682.1"/>
    </source>
</evidence>
<dbReference type="AlphaFoldDB" id="A0A1F5FGK5"/>
<evidence type="ECO:0000313" key="2">
    <source>
        <dbReference type="Proteomes" id="UP000176682"/>
    </source>
</evidence>
<organism evidence="1 2">
    <name type="scientific">Candidatus Collierbacteria bacterium RIFOXYB1_FULL_49_13</name>
    <dbReference type="NCBI Taxonomy" id="1817728"/>
    <lineage>
        <taxon>Bacteria</taxon>
        <taxon>Candidatus Collieribacteriota</taxon>
    </lineage>
</organism>
<sequence>MSANVFLMEVTEVENPKIDGFYEEAMDKVGRFFGINWIQNRPIVRLVKDRKTIDILRRKQTSDWVVGFTDRLGIVLLHPDSFGTECRQKYSDEYYSELVAHEIAHLFYEITSGGKRFPVWLTEGISGYVSEQYIDRPVIKEFTKFLEPEAIESLYSEAPYAVKLLVDKYGRRKLLDLVKAVAKIPMDDVSFPKVFLDMYGLKLEYKMFNDLATEEV</sequence>
<dbReference type="EMBL" id="MFAM01000039">
    <property type="protein sequence ID" value="OGD78682.1"/>
    <property type="molecule type" value="Genomic_DNA"/>
</dbReference>
<name>A0A1F5FGK5_9BACT</name>
<protein>
    <recommendedName>
        <fullName evidence="3">Peptidase MA-like domain-containing protein</fullName>
    </recommendedName>
</protein>
<dbReference type="Proteomes" id="UP000176682">
    <property type="component" value="Unassembled WGS sequence"/>
</dbReference>